<dbReference type="GO" id="GO:0046872">
    <property type="term" value="F:metal ion binding"/>
    <property type="evidence" value="ECO:0007669"/>
    <property type="project" value="UniProtKB-KW"/>
</dbReference>
<comment type="caution">
    <text evidence="4">The sequence shown here is derived from an EMBL/GenBank/DDBJ whole genome shotgun (WGS) entry which is preliminary data.</text>
</comment>
<proteinExistence type="predicted"/>
<feature type="binding site" evidence="2">
    <location>
        <position position="141"/>
    </location>
    <ligand>
        <name>Mn(2+)</name>
        <dbReference type="ChEBI" id="CHEBI:29035"/>
        <label>2</label>
    </ligand>
</feature>
<sequence length="396" mass="43378">MEIVEKADRAQANLIQQVIQWRRHLHQQPELSFQEHKTTAYIASILDELGIGYERVSPTGLIGFIQGNGLTDKSIALRADIDALPIQEENKHGYASQQDGVMHACGHDFHTSNLLGVAYLLKQQQASLPGNVVLIFQAAEERIPGGASAIVESGILDRLKVQAVVGQHVSPQMDLGTFGFKSEVFMASSDELYIDILGKGGHGAQPHLNLDPVIIAAQLLVGLQQLVSRHADPRIPSVLSFGKVIANGAANVIPDSVQLAGTFRTTDENWRAKALAQVENLVLRTVDAYGASAKIEIRRGYPSLYNNKEIIEDLQSLCASLYGAANSLTIPTWMAAEDFAYYAKKYPSAFYLVGTKNEQKGITSELHTSTFDIDEAIYEKSVEFMFKATVSLLQKL</sequence>
<keyword evidence="2" id="KW-0479">Metal-binding</keyword>
<dbReference type="Pfam" id="PF07687">
    <property type="entry name" value="M20_dimer"/>
    <property type="match status" value="1"/>
</dbReference>
<name>A0A6N8KXP8_9SPHI</name>
<protein>
    <submittedName>
        <fullName evidence="4">Amidohydrolase</fullName>
    </submittedName>
</protein>
<dbReference type="InterPro" id="IPR017439">
    <property type="entry name" value="Amidohydrolase"/>
</dbReference>
<keyword evidence="2" id="KW-0464">Manganese</keyword>
<dbReference type="Gene3D" id="3.30.70.360">
    <property type="match status" value="1"/>
</dbReference>
<reference evidence="4 5" key="1">
    <citation type="submission" date="2019-12" db="EMBL/GenBank/DDBJ databases">
        <authorList>
            <person name="Dong K."/>
        </authorList>
    </citation>
    <scope>NUCLEOTIDE SEQUENCE [LARGE SCALE GENOMIC DNA]</scope>
    <source>
        <strain evidence="4 5">JCM 31225</strain>
    </source>
</reference>
<dbReference type="SUPFAM" id="SSF55031">
    <property type="entry name" value="Bacterial exopeptidase dimerisation domain"/>
    <property type="match status" value="1"/>
</dbReference>
<dbReference type="PIRSF" id="PIRSF005962">
    <property type="entry name" value="Pept_M20D_amidohydro"/>
    <property type="match status" value="1"/>
</dbReference>
<dbReference type="PANTHER" id="PTHR11014:SF63">
    <property type="entry name" value="METALLOPEPTIDASE, PUTATIVE (AFU_ORTHOLOGUE AFUA_6G09600)-RELATED"/>
    <property type="match status" value="1"/>
</dbReference>
<dbReference type="Gene3D" id="3.40.630.10">
    <property type="entry name" value="Zn peptidases"/>
    <property type="match status" value="1"/>
</dbReference>
<feature type="binding site" evidence="2">
    <location>
        <position position="107"/>
    </location>
    <ligand>
        <name>Mn(2+)</name>
        <dbReference type="ChEBI" id="CHEBI:29035"/>
        <label>2</label>
    </ligand>
</feature>
<comment type="cofactor">
    <cofactor evidence="2">
        <name>Mn(2+)</name>
        <dbReference type="ChEBI" id="CHEBI:29035"/>
    </cofactor>
    <text evidence="2">The Mn(2+) ion enhances activity.</text>
</comment>
<feature type="binding site" evidence="2">
    <location>
        <position position="367"/>
    </location>
    <ligand>
        <name>Mn(2+)</name>
        <dbReference type="ChEBI" id="CHEBI:29035"/>
        <label>2</label>
    </ligand>
</feature>
<dbReference type="FunFam" id="3.30.70.360:FF:000001">
    <property type="entry name" value="N-acetyldiaminopimelate deacetylase"/>
    <property type="match status" value="1"/>
</dbReference>
<evidence type="ECO:0000259" key="3">
    <source>
        <dbReference type="Pfam" id="PF07687"/>
    </source>
</evidence>
<dbReference type="GO" id="GO:0050118">
    <property type="term" value="F:N-acetyldiaminopimelate deacetylase activity"/>
    <property type="evidence" value="ECO:0007669"/>
    <property type="project" value="UniProtKB-ARBA"/>
</dbReference>
<dbReference type="AlphaFoldDB" id="A0A6N8KXP8"/>
<dbReference type="RefSeq" id="WP_160367328.1">
    <property type="nucleotide sequence ID" value="NZ_WSQA01000001.1"/>
</dbReference>
<feature type="binding site" evidence="2">
    <location>
        <position position="105"/>
    </location>
    <ligand>
        <name>Mn(2+)</name>
        <dbReference type="ChEBI" id="CHEBI:29035"/>
        <label>2</label>
    </ligand>
</feature>
<dbReference type="InterPro" id="IPR011650">
    <property type="entry name" value="Peptidase_M20_dimer"/>
</dbReference>
<evidence type="ECO:0000313" key="5">
    <source>
        <dbReference type="Proteomes" id="UP000435036"/>
    </source>
</evidence>
<evidence type="ECO:0000256" key="2">
    <source>
        <dbReference type="PIRSR" id="PIRSR005962-1"/>
    </source>
</evidence>
<evidence type="ECO:0000256" key="1">
    <source>
        <dbReference type="ARBA" id="ARBA00022801"/>
    </source>
</evidence>
<dbReference type="InterPro" id="IPR002933">
    <property type="entry name" value="Peptidase_M20"/>
</dbReference>
<keyword evidence="1 4" id="KW-0378">Hydrolase</keyword>
<organism evidence="4 5">
    <name type="scientific">Sphingobacterium humi</name>
    <dbReference type="NCBI Taxonomy" id="1796905"/>
    <lineage>
        <taxon>Bacteria</taxon>
        <taxon>Pseudomonadati</taxon>
        <taxon>Bacteroidota</taxon>
        <taxon>Sphingobacteriia</taxon>
        <taxon>Sphingobacteriales</taxon>
        <taxon>Sphingobacteriaceae</taxon>
        <taxon>Sphingobacterium</taxon>
    </lineage>
</organism>
<dbReference type="EMBL" id="WSQA01000001">
    <property type="protein sequence ID" value="MVZ60698.1"/>
    <property type="molecule type" value="Genomic_DNA"/>
</dbReference>
<keyword evidence="5" id="KW-1185">Reference proteome</keyword>
<gene>
    <name evidence="4" type="ORF">GQF63_01550</name>
</gene>
<dbReference type="OrthoDB" id="9776731at2"/>
<dbReference type="Proteomes" id="UP000435036">
    <property type="component" value="Unassembled WGS sequence"/>
</dbReference>
<dbReference type="SUPFAM" id="SSF53187">
    <property type="entry name" value="Zn-dependent exopeptidases"/>
    <property type="match status" value="1"/>
</dbReference>
<dbReference type="Pfam" id="PF01546">
    <property type="entry name" value="Peptidase_M20"/>
    <property type="match status" value="1"/>
</dbReference>
<feature type="domain" description="Peptidase M20 dimerisation" evidence="3">
    <location>
        <begin position="193"/>
        <end position="282"/>
    </location>
</feature>
<dbReference type="NCBIfam" id="TIGR01891">
    <property type="entry name" value="amidohydrolases"/>
    <property type="match status" value="1"/>
</dbReference>
<dbReference type="GO" id="GO:0019877">
    <property type="term" value="P:diaminopimelate biosynthetic process"/>
    <property type="evidence" value="ECO:0007669"/>
    <property type="project" value="UniProtKB-ARBA"/>
</dbReference>
<accession>A0A6N8KXP8</accession>
<evidence type="ECO:0000313" key="4">
    <source>
        <dbReference type="EMBL" id="MVZ60698.1"/>
    </source>
</evidence>
<dbReference type="PANTHER" id="PTHR11014">
    <property type="entry name" value="PEPTIDASE M20 FAMILY MEMBER"/>
    <property type="match status" value="1"/>
</dbReference>
<feature type="binding site" evidence="2">
    <location>
        <position position="168"/>
    </location>
    <ligand>
        <name>Mn(2+)</name>
        <dbReference type="ChEBI" id="CHEBI:29035"/>
        <label>2</label>
    </ligand>
</feature>
<dbReference type="InterPro" id="IPR036264">
    <property type="entry name" value="Bact_exopeptidase_dim_dom"/>
</dbReference>
<dbReference type="CDD" id="cd03886">
    <property type="entry name" value="M20_Acy1"/>
    <property type="match status" value="1"/>
</dbReference>